<sequence length="74" mass="9048">MRTLTFNFHNEQEEKVLLAFLDSLKYDYRRVDEPEDFRLSEEEVKGLLQTKRDFVEGRTTARPWEDIKRDLRRA</sequence>
<dbReference type="Proteomes" id="UP000198432">
    <property type="component" value="Unassembled WGS sequence"/>
</dbReference>
<reference evidence="2" key="1">
    <citation type="submission" date="2017-06" db="EMBL/GenBank/DDBJ databases">
        <authorList>
            <person name="Varghese N."/>
            <person name="Submissions S."/>
        </authorList>
    </citation>
    <scope>NUCLEOTIDE SEQUENCE [LARGE SCALE GENOMIC DNA]</scope>
    <source>
        <strain evidence="2">NKM1</strain>
    </source>
</reference>
<keyword evidence="2" id="KW-1185">Reference proteome</keyword>
<protein>
    <submittedName>
        <fullName evidence="1">Uncharacterized protein</fullName>
    </submittedName>
</protein>
<dbReference type="RefSeq" id="WP_089322002.1">
    <property type="nucleotide sequence ID" value="NZ_FZOQ01000057.1"/>
</dbReference>
<evidence type="ECO:0000313" key="1">
    <source>
        <dbReference type="EMBL" id="SNT35054.1"/>
    </source>
</evidence>
<name>A0A239LZH3_9BACT</name>
<dbReference type="OrthoDB" id="798308at2"/>
<evidence type="ECO:0000313" key="2">
    <source>
        <dbReference type="Proteomes" id="UP000198432"/>
    </source>
</evidence>
<dbReference type="AlphaFoldDB" id="A0A239LZH3"/>
<proteinExistence type="predicted"/>
<gene>
    <name evidence="1" type="ORF">SAMN06296052_1574</name>
</gene>
<organism evidence="1 2">
    <name type="scientific">Pontibacter ummariensis</name>
    <dbReference type="NCBI Taxonomy" id="1610492"/>
    <lineage>
        <taxon>Bacteria</taxon>
        <taxon>Pseudomonadati</taxon>
        <taxon>Bacteroidota</taxon>
        <taxon>Cytophagia</taxon>
        <taxon>Cytophagales</taxon>
        <taxon>Hymenobacteraceae</taxon>
        <taxon>Pontibacter</taxon>
    </lineage>
</organism>
<accession>A0A239LZH3</accession>
<dbReference type="EMBL" id="FZOQ01000057">
    <property type="protein sequence ID" value="SNT35054.1"/>
    <property type="molecule type" value="Genomic_DNA"/>
</dbReference>